<protein>
    <submittedName>
        <fullName evidence="1">Uncharacterized protein</fullName>
    </submittedName>
</protein>
<organism evidence="1 2">
    <name type="scientific">Gilliamella apicola</name>
    <dbReference type="NCBI Taxonomy" id="1196095"/>
    <lineage>
        <taxon>Bacteria</taxon>
        <taxon>Pseudomonadati</taxon>
        <taxon>Pseudomonadota</taxon>
        <taxon>Gammaproteobacteria</taxon>
        <taxon>Orbales</taxon>
        <taxon>Orbaceae</taxon>
        <taxon>Gilliamella</taxon>
    </lineage>
</organism>
<dbReference type="RefSeq" id="WP_110433845.1">
    <property type="nucleotide sequence ID" value="NZ_QGLR01000012.1"/>
</dbReference>
<gene>
    <name evidence="1" type="ORF">DKK70_09825</name>
</gene>
<dbReference type="Proteomes" id="UP000247932">
    <property type="component" value="Unassembled WGS sequence"/>
</dbReference>
<dbReference type="OrthoDB" id="1076685at2"/>
<reference evidence="1 2" key="1">
    <citation type="submission" date="2018-05" db="EMBL/GenBank/DDBJ databases">
        <title>Reference genomes for bee gut microbiota database.</title>
        <authorList>
            <person name="Ellegaard K.M."/>
        </authorList>
    </citation>
    <scope>NUCLEOTIDE SEQUENCE [LARGE SCALE GENOMIC DNA]</scope>
    <source>
        <strain evidence="1 2">ESL0182</strain>
    </source>
</reference>
<keyword evidence="2" id="KW-1185">Reference proteome</keyword>
<comment type="caution">
    <text evidence="1">The sequence shown here is derived from an EMBL/GenBank/DDBJ whole genome shotgun (WGS) entry which is preliminary data.</text>
</comment>
<proteinExistence type="predicted"/>
<dbReference type="EMBL" id="QGLR01000012">
    <property type="protein sequence ID" value="PXZ06279.1"/>
    <property type="molecule type" value="Genomic_DNA"/>
</dbReference>
<name>A0A2V4E361_9GAMM</name>
<accession>A0A2V4E361</accession>
<sequence length="109" mass="13113">MQKYLRLLEEIANEWDIFYQNLNATYEDNVKEKQKIKIIIEQFYNDNSLTQEDKNELLVKFINFLTKYSGCAEDLEISENLLGSLESMKIIDQKYFDLFYANTSTNRWM</sequence>
<evidence type="ECO:0000313" key="1">
    <source>
        <dbReference type="EMBL" id="PXZ06279.1"/>
    </source>
</evidence>
<evidence type="ECO:0000313" key="2">
    <source>
        <dbReference type="Proteomes" id="UP000247932"/>
    </source>
</evidence>
<dbReference type="AlphaFoldDB" id="A0A2V4E361"/>